<comment type="caution">
    <text evidence="3">The sequence shown here is derived from an EMBL/GenBank/DDBJ whole genome shotgun (WGS) entry which is preliminary data.</text>
</comment>
<feature type="transmembrane region" description="Helical" evidence="2">
    <location>
        <begin position="62"/>
        <end position="87"/>
    </location>
</feature>
<feature type="transmembrane region" description="Helical" evidence="2">
    <location>
        <begin position="26"/>
        <end position="50"/>
    </location>
</feature>
<proteinExistence type="predicted"/>
<reference evidence="3" key="1">
    <citation type="submission" date="2023-07" db="EMBL/GenBank/DDBJ databases">
        <title>A chromosome-level genome assembly of Lolium multiflorum.</title>
        <authorList>
            <person name="Chen Y."/>
            <person name="Copetti D."/>
            <person name="Kolliker R."/>
            <person name="Studer B."/>
        </authorList>
    </citation>
    <scope>NUCLEOTIDE SEQUENCE</scope>
    <source>
        <strain evidence="3">02402/16</strain>
        <tissue evidence="3">Leaf</tissue>
    </source>
</reference>
<name>A0AAD8WPU6_LOLMU</name>
<accession>A0AAD8WPU6</accession>
<dbReference type="EMBL" id="JAUUTY010000003">
    <property type="protein sequence ID" value="KAK1670464.1"/>
    <property type="molecule type" value="Genomic_DNA"/>
</dbReference>
<evidence type="ECO:0000256" key="1">
    <source>
        <dbReference type="SAM" id="MobiDB-lite"/>
    </source>
</evidence>
<dbReference type="AlphaFoldDB" id="A0AAD8WPU6"/>
<gene>
    <name evidence="3" type="ORF">QYE76_058623</name>
</gene>
<keyword evidence="4" id="KW-1185">Reference proteome</keyword>
<evidence type="ECO:0000313" key="3">
    <source>
        <dbReference type="EMBL" id="KAK1670464.1"/>
    </source>
</evidence>
<keyword evidence="2" id="KW-0472">Membrane</keyword>
<evidence type="ECO:0000256" key="2">
    <source>
        <dbReference type="SAM" id="Phobius"/>
    </source>
</evidence>
<protein>
    <recommendedName>
        <fullName evidence="5">Transmembrane protein</fullName>
    </recommendedName>
</protein>
<evidence type="ECO:0008006" key="5">
    <source>
        <dbReference type="Google" id="ProtNLM"/>
    </source>
</evidence>
<evidence type="ECO:0000313" key="4">
    <source>
        <dbReference type="Proteomes" id="UP001231189"/>
    </source>
</evidence>
<keyword evidence="2" id="KW-1133">Transmembrane helix</keyword>
<dbReference type="Proteomes" id="UP001231189">
    <property type="component" value="Unassembled WGS sequence"/>
</dbReference>
<keyword evidence="2" id="KW-0812">Transmembrane</keyword>
<sequence length="107" mass="10816">MEMQVADVENQNHPGAGAEPEGQSEFCVAFCVVCMACTVLAGGAGLVVLFCRSAHASAILRVLAALGLIVGIAGLTFGAFICCVGVLTCIHGNLEGTRQVEAPPVAA</sequence>
<organism evidence="3 4">
    <name type="scientific">Lolium multiflorum</name>
    <name type="common">Italian ryegrass</name>
    <name type="synonym">Lolium perenne subsp. multiflorum</name>
    <dbReference type="NCBI Taxonomy" id="4521"/>
    <lineage>
        <taxon>Eukaryota</taxon>
        <taxon>Viridiplantae</taxon>
        <taxon>Streptophyta</taxon>
        <taxon>Embryophyta</taxon>
        <taxon>Tracheophyta</taxon>
        <taxon>Spermatophyta</taxon>
        <taxon>Magnoliopsida</taxon>
        <taxon>Liliopsida</taxon>
        <taxon>Poales</taxon>
        <taxon>Poaceae</taxon>
        <taxon>BOP clade</taxon>
        <taxon>Pooideae</taxon>
        <taxon>Poodae</taxon>
        <taxon>Poeae</taxon>
        <taxon>Poeae Chloroplast Group 2 (Poeae type)</taxon>
        <taxon>Loliodinae</taxon>
        <taxon>Loliinae</taxon>
        <taxon>Lolium</taxon>
    </lineage>
</organism>
<feature type="region of interest" description="Disordered" evidence="1">
    <location>
        <begin position="1"/>
        <end position="21"/>
    </location>
</feature>